<evidence type="ECO:0000313" key="3">
    <source>
        <dbReference type="WBParaSite" id="SSLN_0001945801-mRNA-1"/>
    </source>
</evidence>
<reference evidence="1 2" key="2">
    <citation type="submission" date="2018-11" db="EMBL/GenBank/DDBJ databases">
        <authorList>
            <consortium name="Pathogen Informatics"/>
        </authorList>
    </citation>
    <scope>NUCLEOTIDE SEQUENCE [LARGE SCALE GENOMIC DNA]</scope>
    <source>
        <strain evidence="1 2">NST_G2</strain>
    </source>
</reference>
<gene>
    <name evidence="1" type="ORF">SSLN_LOCUS18744</name>
</gene>
<dbReference type="Proteomes" id="UP000275846">
    <property type="component" value="Unassembled WGS sequence"/>
</dbReference>
<name>A0A183TQJ6_SCHSO</name>
<dbReference type="AlphaFoldDB" id="A0A183TQJ6"/>
<dbReference type="EMBL" id="UYSU01045168">
    <property type="protein sequence ID" value="VDM05130.1"/>
    <property type="molecule type" value="Genomic_DNA"/>
</dbReference>
<dbReference type="WBParaSite" id="SSLN_0001945801-mRNA-1">
    <property type="protein sequence ID" value="SSLN_0001945801-mRNA-1"/>
    <property type="gene ID" value="SSLN_0001945801"/>
</dbReference>
<proteinExistence type="predicted"/>
<organism evidence="3">
    <name type="scientific">Schistocephalus solidus</name>
    <name type="common">Tapeworm</name>
    <dbReference type="NCBI Taxonomy" id="70667"/>
    <lineage>
        <taxon>Eukaryota</taxon>
        <taxon>Metazoa</taxon>
        <taxon>Spiralia</taxon>
        <taxon>Lophotrochozoa</taxon>
        <taxon>Platyhelminthes</taxon>
        <taxon>Cestoda</taxon>
        <taxon>Eucestoda</taxon>
        <taxon>Diphyllobothriidea</taxon>
        <taxon>Diphyllobothriidae</taxon>
        <taxon>Schistocephalus</taxon>
    </lineage>
</organism>
<protein>
    <submittedName>
        <fullName evidence="3">Reverse transcriptase domain-containing protein</fullName>
    </submittedName>
</protein>
<evidence type="ECO:0000313" key="1">
    <source>
        <dbReference type="EMBL" id="VDM05130.1"/>
    </source>
</evidence>
<evidence type="ECO:0000313" key="2">
    <source>
        <dbReference type="Proteomes" id="UP000275846"/>
    </source>
</evidence>
<accession>A0A183TQJ6</accession>
<keyword evidence="2" id="KW-1185">Reference proteome</keyword>
<dbReference type="OrthoDB" id="425014at2759"/>
<reference evidence="3" key="1">
    <citation type="submission" date="2016-06" db="UniProtKB">
        <authorList>
            <consortium name="WormBaseParasite"/>
        </authorList>
    </citation>
    <scope>IDENTIFICATION</scope>
</reference>
<sequence>MSAPLPAIPPSALICALPILSPQPSLFPHDQENNSRSNRPERRTALVARTLARCKLDIAALSETQFSEQSQLEKERPPNSRMTRRWYRLCHPEGHRQILMFSAMLMDAYRNMHPGISIVYRTDGHLINSRRMQASTRVSTTKVHDLLFADDCALNTVTEEDVRKGAWTLRRRLRQLWINHQYSQTGGHATTAAELGIQCSPNK</sequence>